<dbReference type="InterPro" id="IPR000326">
    <property type="entry name" value="PAP2/HPO"/>
</dbReference>
<gene>
    <name evidence="3" type="ORF">A3A40_02250</name>
</gene>
<dbReference type="AlphaFoldDB" id="A0A1F6EK08"/>
<dbReference type="PANTHER" id="PTHR14969">
    <property type="entry name" value="SPHINGOSINE-1-PHOSPHATE PHOSPHOHYDROLASE"/>
    <property type="match status" value="1"/>
</dbReference>
<dbReference type="SMART" id="SM00014">
    <property type="entry name" value="acidPPc"/>
    <property type="match status" value="1"/>
</dbReference>
<accession>A0A1F6EK08</accession>
<feature type="transmembrane region" description="Helical" evidence="1">
    <location>
        <begin position="20"/>
        <end position="49"/>
    </location>
</feature>
<keyword evidence="1" id="KW-1133">Transmembrane helix</keyword>
<evidence type="ECO:0000313" key="3">
    <source>
        <dbReference type="EMBL" id="OGG73984.1"/>
    </source>
</evidence>
<keyword evidence="1" id="KW-0472">Membrane</keyword>
<organism evidence="3 4">
    <name type="scientific">Candidatus Kaiserbacteria bacterium RIFCSPLOWO2_01_FULL_54_20</name>
    <dbReference type="NCBI Taxonomy" id="1798513"/>
    <lineage>
        <taxon>Bacteria</taxon>
        <taxon>Candidatus Kaiseribacteriota</taxon>
    </lineage>
</organism>
<feature type="transmembrane region" description="Helical" evidence="1">
    <location>
        <begin position="56"/>
        <end position="74"/>
    </location>
</feature>
<dbReference type="InterPro" id="IPR036938">
    <property type="entry name" value="PAP2/HPO_sf"/>
</dbReference>
<dbReference type="SUPFAM" id="SSF48317">
    <property type="entry name" value="Acid phosphatase/Vanadium-dependent haloperoxidase"/>
    <property type="match status" value="1"/>
</dbReference>
<feature type="domain" description="Phosphatidic acid phosphatase type 2/haloperoxidase" evidence="2">
    <location>
        <begin position="59"/>
        <end position="167"/>
    </location>
</feature>
<dbReference type="CDD" id="cd03392">
    <property type="entry name" value="PAP2_like_2"/>
    <property type="match status" value="1"/>
</dbReference>
<feature type="transmembrane region" description="Helical" evidence="1">
    <location>
        <begin position="125"/>
        <end position="146"/>
    </location>
</feature>
<dbReference type="Gene3D" id="1.20.144.10">
    <property type="entry name" value="Phosphatidic acid phosphatase type 2/haloperoxidase"/>
    <property type="match status" value="2"/>
</dbReference>
<keyword evidence="1" id="KW-0812">Transmembrane</keyword>
<sequence>MSGLDTYILELLYSSRSDALVQLLTYVTQFGSTIMIGGLALALGLFLMIRERLSNFAGLCISVMGTIAVVFPLKELVGRARPDVIYQAYLTDGFSFPSGHSSLSLALYGFIVYLAWKNFPRWRMYVLVGLGTLVALVGFSRLYLGLHFASDVLAGYFIAGIFLFLGILASERLSRHSLWF</sequence>
<feature type="transmembrane region" description="Helical" evidence="1">
    <location>
        <begin position="94"/>
        <end position="116"/>
    </location>
</feature>
<protein>
    <recommendedName>
        <fullName evidence="2">Phosphatidic acid phosphatase type 2/haloperoxidase domain-containing protein</fullName>
    </recommendedName>
</protein>
<proteinExistence type="predicted"/>
<dbReference type="PANTHER" id="PTHR14969:SF13">
    <property type="entry name" value="AT30094P"/>
    <property type="match status" value="1"/>
</dbReference>
<evidence type="ECO:0000259" key="2">
    <source>
        <dbReference type="SMART" id="SM00014"/>
    </source>
</evidence>
<name>A0A1F6EK08_9BACT</name>
<dbReference type="STRING" id="1798513.A3A40_02250"/>
<dbReference type="Pfam" id="PF01569">
    <property type="entry name" value="PAP2"/>
    <property type="match status" value="1"/>
</dbReference>
<reference evidence="3 4" key="1">
    <citation type="journal article" date="2016" name="Nat. Commun.">
        <title>Thousands of microbial genomes shed light on interconnected biogeochemical processes in an aquifer system.</title>
        <authorList>
            <person name="Anantharaman K."/>
            <person name="Brown C.T."/>
            <person name="Hug L.A."/>
            <person name="Sharon I."/>
            <person name="Castelle C.J."/>
            <person name="Probst A.J."/>
            <person name="Thomas B.C."/>
            <person name="Singh A."/>
            <person name="Wilkins M.J."/>
            <person name="Karaoz U."/>
            <person name="Brodie E.L."/>
            <person name="Williams K.H."/>
            <person name="Hubbard S.S."/>
            <person name="Banfield J.F."/>
        </authorList>
    </citation>
    <scope>NUCLEOTIDE SEQUENCE [LARGE SCALE GENOMIC DNA]</scope>
</reference>
<dbReference type="Proteomes" id="UP000178427">
    <property type="component" value="Unassembled WGS sequence"/>
</dbReference>
<dbReference type="EMBL" id="MFMA01000017">
    <property type="protein sequence ID" value="OGG73984.1"/>
    <property type="molecule type" value="Genomic_DNA"/>
</dbReference>
<evidence type="ECO:0000256" key="1">
    <source>
        <dbReference type="SAM" id="Phobius"/>
    </source>
</evidence>
<comment type="caution">
    <text evidence="3">The sequence shown here is derived from an EMBL/GenBank/DDBJ whole genome shotgun (WGS) entry which is preliminary data.</text>
</comment>
<evidence type="ECO:0000313" key="4">
    <source>
        <dbReference type="Proteomes" id="UP000178427"/>
    </source>
</evidence>
<feature type="transmembrane region" description="Helical" evidence="1">
    <location>
        <begin position="152"/>
        <end position="170"/>
    </location>
</feature>